<reference evidence="3" key="1">
    <citation type="submission" date="2022-11" db="EMBL/GenBank/DDBJ databases">
        <authorList>
            <person name="Hyden B.L."/>
            <person name="Feng K."/>
            <person name="Yates T."/>
            <person name="Jawdy S."/>
            <person name="Smart L.B."/>
            <person name="Muchero W."/>
        </authorList>
    </citation>
    <scope>NUCLEOTIDE SEQUENCE</scope>
    <source>
        <tissue evidence="3">Shoot tip</tissue>
    </source>
</reference>
<evidence type="ECO:0000256" key="2">
    <source>
        <dbReference type="SAM" id="Phobius"/>
    </source>
</evidence>
<evidence type="ECO:0000313" key="4">
    <source>
        <dbReference type="Proteomes" id="UP001151529"/>
    </source>
</evidence>
<dbReference type="EMBL" id="JAPFFL010000013">
    <property type="protein sequence ID" value="KAJ6684109.1"/>
    <property type="molecule type" value="Genomic_DNA"/>
</dbReference>
<sequence length="123" mass="13912">MLARKYVSYCLLSWSLAVLGLPAHYWGRIVRACFVSVFSIGRPISTFLFILLLAYGGILQIASGFGSENKVGVQVLTALVFEKKIEPMKKEQKKQYQNPFEEVERAGLPYPPPYDRVTSVEHD</sequence>
<keyword evidence="2" id="KW-1133">Transmembrane helix</keyword>
<organism evidence="3 4">
    <name type="scientific">Salix viminalis</name>
    <name type="common">Common osier</name>
    <name type="synonym">Basket willow</name>
    <dbReference type="NCBI Taxonomy" id="40686"/>
    <lineage>
        <taxon>Eukaryota</taxon>
        <taxon>Viridiplantae</taxon>
        <taxon>Streptophyta</taxon>
        <taxon>Embryophyta</taxon>
        <taxon>Tracheophyta</taxon>
        <taxon>Spermatophyta</taxon>
        <taxon>Magnoliopsida</taxon>
        <taxon>eudicotyledons</taxon>
        <taxon>Gunneridae</taxon>
        <taxon>Pentapetalae</taxon>
        <taxon>rosids</taxon>
        <taxon>fabids</taxon>
        <taxon>Malpighiales</taxon>
        <taxon>Salicaceae</taxon>
        <taxon>Saliceae</taxon>
        <taxon>Salix</taxon>
    </lineage>
</organism>
<feature type="region of interest" description="Disordered" evidence="1">
    <location>
        <begin position="89"/>
        <end position="123"/>
    </location>
</feature>
<keyword evidence="2" id="KW-0472">Membrane</keyword>
<gene>
    <name evidence="3" type="ORF">OIU85_007766</name>
</gene>
<evidence type="ECO:0000256" key="1">
    <source>
        <dbReference type="SAM" id="MobiDB-lite"/>
    </source>
</evidence>
<accession>A0A9Q0SNB6</accession>
<keyword evidence="2" id="KW-0812">Transmembrane</keyword>
<dbReference type="AlphaFoldDB" id="A0A9Q0SNB6"/>
<protein>
    <submittedName>
        <fullName evidence="3">Uncharacterized protein</fullName>
    </submittedName>
</protein>
<evidence type="ECO:0000313" key="3">
    <source>
        <dbReference type="EMBL" id="KAJ6684109.1"/>
    </source>
</evidence>
<comment type="caution">
    <text evidence="3">The sequence shown here is derived from an EMBL/GenBank/DDBJ whole genome shotgun (WGS) entry which is preliminary data.</text>
</comment>
<dbReference type="Proteomes" id="UP001151529">
    <property type="component" value="Chromosome 17"/>
</dbReference>
<feature type="transmembrane region" description="Helical" evidence="2">
    <location>
        <begin position="6"/>
        <end position="26"/>
    </location>
</feature>
<keyword evidence="4" id="KW-1185">Reference proteome</keyword>
<proteinExistence type="predicted"/>
<name>A0A9Q0SNB6_SALVM</name>
<feature type="transmembrane region" description="Helical" evidence="2">
    <location>
        <begin position="47"/>
        <end position="66"/>
    </location>
</feature>
<reference evidence="3" key="2">
    <citation type="journal article" date="2023" name="Int. J. Mol. Sci.">
        <title>De Novo Assembly and Annotation of 11 Diverse Shrub Willow (Salix) Genomes Reveals Novel Gene Organization in Sex-Linked Regions.</title>
        <authorList>
            <person name="Hyden B."/>
            <person name="Feng K."/>
            <person name="Yates T.B."/>
            <person name="Jawdy S."/>
            <person name="Cereghino C."/>
            <person name="Smart L.B."/>
            <person name="Muchero W."/>
        </authorList>
    </citation>
    <scope>NUCLEOTIDE SEQUENCE [LARGE SCALE GENOMIC DNA]</scope>
    <source>
        <tissue evidence="3">Shoot tip</tissue>
    </source>
</reference>